<comment type="subcellular location">
    <subcellularLocation>
        <location evidence="3">Cytoplasm</location>
        <location evidence="3">Cytoskeleton</location>
        <location evidence="3">Spindle</location>
    </subcellularLocation>
    <subcellularLocation>
        <location evidence="2">Nucleus</location>
    </subcellularLocation>
</comment>
<keyword evidence="9" id="KW-0206">Cytoskeleton</keyword>
<dbReference type="GO" id="GO:0005634">
    <property type="term" value="C:nucleus"/>
    <property type="evidence" value="ECO:0007669"/>
    <property type="project" value="UniProtKB-SubCell"/>
</dbReference>
<evidence type="ECO:0000313" key="12">
    <source>
        <dbReference type="EMBL" id="ENN76885.1"/>
    </source>
</evidence>
<evidence type="ECO:0000256" key="11">
    <source>
        <dbReference type="SAM" id="MobiDB-lite"/>
    </source>
</evidence>
<keyword evidence="7" id="KW-0597">Phosphoprotein</keyword>
<comment type="similarity">
    <text evidence="4">Belongs to the MAP Jupiter family.</text>
</comment>
<dbReference type="OrthoDB" id="10071234at2759"/>
<feature type="compositionally biased region" description="Polar residues" evidence="11">
    <location>
        <begin position="8"/>
        <end position="26"/>
    </location>
</feature>
<reference evidence="12" key="1">
    <citation type="journal article" date="2013" name="Genome Biol.">
        <title>Draft genome of the mountain pine beetle, Dendroctonus ponderosae Hopkins, a major forest pest.</title>
        <authorList>
            <person name="Keeling C.I."/>
            <person name="Yuen M.M."/>
            <person name="Liao N.Y."/>
            <person name="Docking T.R."/>
            <person name="Chan S.K."/>
            <person name="Taylor G.A."/>
            <person name="Palmquist D.L."/>
            <person name="Jackman S.D."/>
            <person name="Nguyen A."/>
            <person name="Li M."/>
            <person name="Henderson H."/>
            <person name="Janes J.K."/>
            <person name="Zhao Y."/>
            <person name="Pandoh P."/>
            <person name="Moore R."/>
            <person name="Sperling F.A."/>
            <person name="Huber D.P."/>
            <person name="Birol I."/>
            <person name="Jones S.J."/>
            <person name="Bohlmann J."/>
        </authorList>
    </citation>
    <scope>NUCLEOTIDE SEQUENCE</scope>
</reference>
<dbReference type="GO" id="GO:0005874">
    <property type="term" value="C:microtubule"/>
    <property type="evidence" value="ECO:0007669"/>
    <property type="project" value="UniProtKB-KW"/>
</dbReference>
<proteinExistence type="inferred from homology"/>
<evidence type="ECO:0000256" key="1">
    <source>
        <dbReference type="ARBA" id="ARBA00003805"/>
    </source>
</evidence>
<evidence type="ECO:0000256" key="3">
    <source>
        <dbReference type="ARBA" id="ARBA00004186"/>
    </source>
</evidence>
<protein>
    <recommendedName>
        <fullName evidence="5">Microtubule-associated protein Jupiter</fullName>
    </recommendedName>
</protein>
<evidence type="ECO:0000256" key="6">
    <source>
        <dbReference type="ARBA" id="ARBA00022490"/>
    </source>
</evidence>
<dbReference type="AlphaFoldDB" id="N6U5K1"/>
<feature type="compositionally biased region" description="Acidic residues" evidence="11">
    <location>
        <begin position="93"/>
        <end position="108"/>
    </location>
</feature>
<evidence type="ECO:0000256" key="10">
    <source>
        <dbReference type="ARBA" id="ARBA00023242"/>
    </source>
</evidence>
<feature type="compositionally biased region" description="Polar residues" evidence="11">
    <location>
        <begin position="76"/>
        <end position="90"/>
    </location>
</feature>
<dbReference type="HOGENOM" id="CLU_140572_0_0_1"/>
<evidence type="ECO:0000256" key="7">
    <source>
        <dbReference type="ARBA" id="ARBA00022553"/>
    </source>
</evidence>
<name>N6U5K1_DENPD</name>
<sequence>MLTKTGFEMTSNQFNIGLSSERNSSRVLRPPGGGHSDIFGINDNEIAITPHKRRNHPQSTIGSCFANGDSEPHTKLNGSEAQIEENGNQKNLEEEEKTELDGSDENTAPEEITKVKEPEKVEKIPARNGRVPPGGYSTALCRGESTAVEELLVHYSLIH</sequence>
<comment type="function">
    <text evidence="1">Binds to all microtubule populations.</text>
</comment>
<keyword evidence="10" id="KW-0539">Nucleus</keyword>
<evidence type="ECO:0000256" key="2">
    <source>
        <dbReference type="ARBA" id="ARBA00004123"/>
    </source>
</evidence>
<dbReference type="PANTHER" id="PTHR34930">
    <property type="entry name" value="GEO05313P1"/>
    <property type="match status" value="1"/>
</dbReference>
<dbReference type="GO" id="GO:0005819">
    <property type="term" value="C:spindle"/>
    <property type="evidence" value="ECO:0007669"/>
    <property type="project" value="UniProtKB-SubCell"/>
</dbReference>
<evidence type="ECO:0000256" key="4">
    <source>
        <dbReference type="ARBA" id="ARBA00005344"/>
    </source>
</evidence>
<evidence type="ECO:0000256" key="8">
    <source>
        <dbReference type="ARBA" id="ARBA00022701"/>
    </source>
</evidence>
<evidence type="ECO:0000256" key="5">
    <source>
        <dbReference type="ARBA" id="ARBA00021471"/>
    </source>
</evidence>
<organism evidence="12">
    <name type="scientific">Dendroctonus ponderosae</name>
    <name type="common">Mountain pine beetle</name>
    <dbReference type="NCBI Taxonomy" id="77166"/>
    <lineage>
        <taxon>Eukaryota</taxon>
        <taxon>Metazoa</taxon>
        <taxon>Ecdysozoa</taxon>
        <taxon>Arthropoda</taxon>
        <taxon>Hexapoda</taxon>
        <taxon>Insecta</taxon>
        <taxon>Pterygota</taxon>
        <taxon>Neoptera</taxon>
        <taxon>Endopterygota</taxon>
        <taxon>Coleoptera</taxon>
        <taxon>Polyphaga</taxon>
        <taxon>Cucujiformia</taxon>
        <taxon>Curculionidae</taxon>
        <taxon>Scolytinae</taxon>
        <taxon>Dendroctonus</taxon>
    </lineage>
</organism>
<accession>N6U5K1</accession>
<evidence type="ECO:0000256" key="9">
    <source>
        <dbReference type="ARBA" id="ARBA00023212"/>
    </source>
</evidence>
<feature type="non-terminal residue" evidence="12">
    <location>
        <position position="1"/>
    </location>
</feature>
<feature type="region of interest" description="Disordered" evidence="11">
    <location>
        <begin position="1"/>
        <end position="111"/>
    </location>
</feature>
<dbReference type="EMBL" id="KB740967">
    <property type="protein sequence ID" value="ENN76885.1"/>
    <property type="molecule type" value="Genomic_DNA"/>
</dbReference>
<gene>
    <name evidence="12" type="ORF">YQE_06726</name>
</gene>
<dbReference type="PANTHER" id="PTHR34930:SF2">
    <property type="entry name" value="MICROTUBULE-ASSOCIATED PROTEIN JUPITER"/>
    <property type="match status" value="1"/>
</dbReference>
<keyword evidence="8" id="KW-0493">Microtubule</keyword>
<dbReference type="InterPro" id="IPR033335">
    <property type="entry name" value="JUPITER"/>
</dbReference>
<keyword evidence="6" id="KW-0963">Cytoplasm</keyword>